<name>A0ABP8N801_9BACT</name>
<dbReference type="SUPFAM" id="SSF49464">
    <property type="entry name" value="Carboxypeptidase regulatory domain-like"/>
    <property type="match status" value="1"/>
</dbReference>
<feature type="chain" id="PRO_5045753956" evidence="1">
    <location>
        <begin position="20"/>
        <end position="847"/>
    </location>
</feature>
<dbReference type="Gene3D" id="2.60.40.1120">
    <property type="entry name" value="Carboxypeptidase-like, regulatory domain"/>
    <property type="match status" value="1"/>
</dbReference>
<organism evidence="2 3">
    <name type="scientific">Nemorincola caseinilytica</name>
    <dbReference type="NCBI Taxonomy" id="2054315"/>
    <lineage>
        <taxon>Bacteria</taxon>
        <taxon>Pseudomonadati</taxon>
        <taxon>Bacteroidota</taxon>
        <taxon>Chitinophagia</taxon>
        <taxon>Chitinophagales</taxon>
        <taxon>Chitinophagaceae</taxon>
        <taxon>Nemorincola</taxon>
    </lineage>
</organism>
<dbReference type="Pfam" id="PF18939">
    <property type="entry name" value="DUF5686"/>
    <property type="match status" value="1"/>
</dbReference>
<keyword evidence="1" id="KW-0732">Signal</keyword>
<evidence type="ECO:0000256" key="1">
    <source>
        <dbReference type="SAM" id="SignalP"/>
    </source>
</evidence>
<protein>
    <submittedName>
        <fullName evidence="2">DUF5686 and carboxypeptidase regulatory-like domain-containing protein</fullName>
    </submittedName>
</protein>
<dbReference type="Proteomes" id="UP001500067">
    <property type="component" value="Unassembled WGS sequence"/>
</dbReference>
<dbReference type="RefSeq" id="WP_345077773.1">
    <property type="nucleotide sequence ID" value="NZ_BAABFA010000004.1"/>
</dbReference>
<comment type="caution">
    <text evidence="2">The sequence shown here is derived from an EMBL/GenBank/DDBJ whole genome shotgun (WGS) entry which is preliminary data.</text>
</comment>
<dbReference type="InterPro" id="IPR008969">
    <property type="entry name" value="CarboxyPept-like_regulatory"/>
</dbReference>
<dbReference type="Pfam" id="PF13715">
    <property type="entry name" value="CarbopepD_reg_2"/>
    <property type="match status" value="1"/>
</dbReference>
<evidence type="ECO:0000313" key="3">
    <source>
        <dbReference type="Proteomes" id="UP001500067"/>
    </source>
</evidence>
<evidence type="ECO:0000313" key="2">
    <source>
        <dbReference type="EMBL" id="GAA4460770.1"/>
    </source>
</evidence>
<accession>A0ABP8N801</accession>
<feature type="signal peptide" evidence="1">
    <location>
        <begin position="1"/>
        <end position="19"/>
    </location>
</feature>
<reference evidence="3" key="1">
    <citation type="journal article" date="2019" name="Int. J. Syst. Evol. Microbiol.">
        <title>The Global Catalogue of Microorganisms (GCM) 10K type strain sequencing project: providing services to taxonomists for standard genome sequencing and annotation.</title>
        <authorList>
            <consortium name="The Broad Institute Genomics Platform"/>
            <consortium name="The Broad Institute Genome Sequencing Center for Infectious Disease"/>
            <person name="Wu L."/>
            <person name="Ma J."/>
        </authorList>
    </citation>
    <scope>NUCLEOTIDE SEQUENCE [LARGE SCALE GENOMIC DNA]</scope>
    <source>
        <strain evidence="3">JCM 32105</strain>
    </source>
</reference>
<keyword evidence="3" id="KW-1185">Reference proteome</keyword>
<proteinExistence type="predicted"/>
<sequence>MRVLSFIALLLCCAITTLAGVIKGKVTDTKGEALPYATVYIDGTTIGTTTNGAGYYELAVQPGTYKIACQYVGYRQSSFTVTVSGSEAHVHDMKLAEEALEMKEVVIKATDEDPAYRIIRNTIARRKFHLDQVRSFQASIYFKGVMRSRRLPDKFMGQTIKSADLGVDTAGKGVLYLTEEEADYYSEGEKEKTIIHAVHESGNKSGLGFSQFPPVITFYENNVSMLGRGTRGFISPISDNALLYYKYKLLGTFEEHGRTIYKIQVSQRRAYEPCFSGTIYITDEEWGIHSLDMLLEKRSGMDMIDTLAIQQVFVPMQKDSWVIKSQVLYFTVKFMMFDVTGSGVAVYNRQKVNEPIPDSIFGGKITSQYDKTANKKDSTHWDARPVPLEKDEQRDFVVKDSINTIVNSPAYRDSVRRKGNKFKPVAHLLSEPSYSSKEYRNTYTFNSVLLGLAETSMLNFNTVEGFNLAPKMMVRHRVDSSSSLNMEVALRYGFSNERFNGIGRVYYYKRDRTWLNRAWIYGADAGRYVFQYNPDNPVIPMLNTWRALGARENDLKIYERTEATAYVRRNYGNGLQWMLRASWQQRTPLENTTSYSLAKSDKGGYTPNTPASLLAVATAWEQHDAAIVKATISYKPGFTYTQYPDHKVANGSSWPRFTLQYTKGIAGILNSKTDYDKWRFSIRDDLNLRLFGSFSYHFAIGGFLNTRYVSFPDLMHIQGMRGTGYAAPYLQSFQFAPYYAFSNTAPLYGEGHVEYHLNGLLSNKIPLLRQARYYLLVGGNALYINNSSYYTEAFVGIDNIGWKLMRLMRVDFVQSWDSNMGRNSGIRVGLTMRGVSVVRNNPTDGEW</sequence>
<dbReference type="InterPro" id="IPR043741">
    <property type="entry name" value="DUF5686"/>
</dbReference>
<gene>
    <name evidence="2" type="ORF">GCM10023093_04070</name>
</gene>
<dbReference type="EMBL" id="BAABFA010000004">
    <property type="protein sequence ID" value="GAA4460770.1"/>
    <property type="molecule type" value="Genomic_DNA"/>
</dbReference>